<gene>
    <name evidence="2" type="ORF">SacxiDRAFT_2946</name>
</gene>
<keyword evidence="3" id="KW-1185">Reference proteome</keyword>
<dbReference type="SMART" id="SM00331">
    <property type="entry name" value="PP2C_SIG"/>
    <property type="match status" value="1"/>
</dbReference>
<keyword evidence="2" id="KW-0808">Transferase</keyword>
<name>I0V4V5_9PSEU</name>
<evidence type="ECO:0000259" key="1">
    <source>
        <dbReference type="SMART" id="SM00331"/>
    </source>
</evidence>
<keyword evidence="2" id="KW-0418">Kinase</keyword>
<dbReference type="RefSeq" id="WP_006239303.1">
    <property type="nucleotide sequence ID" value="NZ_JH636049.1"/>
</dbReference>
<dbReference type="PANTHER" id="PTHR35801">
    <property type="entry name" value="PHOSPHOSERINE PHOSPHATASE RSBX"/>
    <property type="match status" value="1"/>
</dbReference>
<dbReference type="InterPro" id="IPR003594">
    <property type="entry name" value="HATPase_dom"/>
</dbReference>
<dbReference type="Pfam" id="PF07228">
    <property type="entry name" value="SpoIIE"/>
    <property type="match status" value="1"/>
</dbReference>
<dbReference type="eggNOG" id="COG2172">
    <property type="taxonomic scope" value="Bacteria"/>
</dbReference>
<evidence type="ECO:0000313" key="2">
    <source>
        <dbReference type="EMBL" id="EID55158.1"/>
    </source>
</evidence>
<dbReference type="Gene3D" id="3.30.565.10">
    <property type="entry name" value="Histidine kinase-like ATPase, C-terminal domain"/>
    <property type="match status" value="1"/>
</dbReference>
<dbReference type="Proteomes" id="UP000004691">
    <property type="component" value="Unassembled WGS sequence"/>
</dbReference>
<accession>I0V4V5</accession>
<dbReference type="OrthoDB" id="479131at2"/>
<dbReference type="eggNOG" id="COG2208">
    <property type="taxonomic scope" value="Bacteria"/>
</dbReference>
<dbReference type="HOGENOM" id="CLU_066586_0_0_11"/>
<dbReference type="SUPFAM" id="SSF55874">
    <property type="entry name" value="ATPase domain of HSP90 chaperone/DNA topoisomerase II/histidine kinase"/>
    <property type="match status" value="1"/>
</dbReference>
<evidence type="ECO:0000313" key="3">
    <source>
        <dbReference type="Proteomes" id="UP000004691"/>
    </source>
</evidence>
<dbReference type="InterPro" id="IPR036457">
    <property type="entry name" value="PPM-type-like_dom_sf"/>
</dbReference>
<dbReference type="InterPro" id="IPR039248">
    <property type="entry name" value="Ptase_RsbX"/>
</dbReference>
<protein>
    <submittedName>
        <fullName evidence="2">Anti-sigma regulatory factor (Ser/Thr protein kinase)</fullName>
    </submittedName>
</protein>
<dbReference type="InterPro" id="IPR001932">
    <property type="entry name" value="PPM-type_phosphatase-like_dom"/>
</dbReference>
<organism evidence="2 3">
    <name type="scientific">Saccharomonospora xinjiangensis XJ-54</name>
    <dbReference type="NCBI Taxonomy" id="882086"/>
    <lineage>
        <taxon>Bacteria</taxon>
        <taxon>Bacillati</taxon>
        <taxon>Actinomycetota</taxon>
        <taxon>Actinomycetes</taxon>
        <taxon>Pseudonocardiales</taxon>
        <taxon>Pseudonocardiaceae</taxon>
        <taxon>Saccharomonospora</taxon>
    </lineage>
</organism>
<dbReference type="Gene3D" id="3.60.40.10">
    <property type="entry name" value="PPM-type phosphatase domain"/>
    <property type="match status" value="1"/>
</dbReference>
<dbReference type="InterPro" id="IPR036890">
    <property type="entry name" value="HATPase_C_sf"/>
</dbReference>
<dbReference type="Pfam" id="PF13581">
    <property type="entry name" value="HATPase_c_2"/>
    <property type="match status" value="1"/>
</dbReference>
<dbReference type="GO" id="GO:0016301">
    <property type="term" value="F:kinase activity"/>
    <property type="evidence" value="ECO:0007669"/>
    <property type="project" value="UniProtKB-KW"/>
</dbReference>
<dbReference type="AlphaFoldDB" id="I0V4V5"/>
<reference evidence="2 3" key="1">
    <citation type="submission" date="2012-01" db="EMBL/GenBank/DDBJ databases">
        <title>Improved High-Quality Draft sequence of Saccharomonospora xinjiangensis XJ-54.</title>
        <authorList>
            <consortium name="US DOE Joint Genome Institute"/>
            <person name="Lucas S."/>
            <person name="Han J."/>
            <person name="Lapidus A."/>
            <person name="Cheng J.-F."/>
            <person name="Goodwin L."/>
            <person name="Pitluck S."/>
            <person name="Peters L."/>
            <person name="Mikhailova N."/>
            <person name="Teshima H."/>
            <person name="Detter J.C."/>
            <person name="Han C."/>
            <person name="Tapia R."/>
            <person name="Land M."/>
            <person name="Hauser L."/>
            <person name="Kyrpides N."/>
            <person name="Ivanova N."/>
            <person name="Pagani I."/>
            <person name="Brambilla E.-M."/>
            <person name="Klenk H.-P."/>
            <person name="Woyke T."/>
        </authorList>
    </citation>
    <scope>NUCLEOTIDE SEQUENCE [LARGE SCALE GENOMIC DNA]</scope>
    <source>
        <strain evidence="2 3">XJ-54</strain>
    </source>
</reference>
<dbReference type="EMBL" id="JH636049">
    <property type="protein sequence ID" value="EID55158.1"/>
    <property type="molecule type" value="Genomic_DNA"/>
</dbReference>
<dbReference type="SUPFAM" id="SSF81606">
    <property type="entry name" value="PP2C-like"/>
    <property type="match status" value="1"/>
</dbReference>
<dbReference type="PANTHER" id="PTHR35801:SF1">
    <property type="entry name" value="PHOSPHOSERINE PHOSPHATASE RSBX"/>
    <property type="match status" value="1"/>
</dbReference>
<dbReference type="STRING" id="882086.SacxiDRAFT_2946"/>
<feature type="domain" description="PPM-type phosphatase" evidence="1">
    <location>
        <begin position="137"/>
        <end position="331"/>
    </location>
</feature>
<sequence>MTGAALAVTSPVHVTQARQLAGRAARSAGLPDSVAERVALATSELASNLVKYATGGLLVVMPSEDRLDVIATDRGPGIEHVPQSMRDGYSTTGTLGIGLGGIRRTADEFDIFSRYGEGTTVLARWRNTTRTAAWSSDVGIGAALLPAPGETTCGDSWAVANADGVTTVALSDGLGHGPDAAAASRSAMAHVTADPAAPPSALVSAMDADMGPRRGATVAVAQFNHARSTVLFCGVGNSTVRLVRGDGSHETLVSTPGIVGRRQRSGRRPLPLARPWDHRSFLVMHTDGVSERWSPAEQSDAFDHDPATVAGWLLGKYGRHRDDACVVVVSGSGST</sequence>
<proteinExistence type="predicted"/>